<dbReference type="EMBL" id="JABELV010000190">
    <property type="protein sequence ID" value="KAG7528319.1"/>
    <property type="molecule type" value="Genomic_DNA"/>
</dbReference>
<gene>
    <name evidence="2" type="ORF">FFLO_06230</name>
</gene>
<dbReference type="Proteomes" id="UP000812966">
    <property type="component" value="Unassembled WGS sequence"/>
</dbReference>
<organism evidence="2 3">
    <name type="scientific">Filobasidium floriforme</name>
    <dbReference type="NCBI Taxonomy" id="5210"/>
    <lineage>
        <taxon>Eukaryota</taxon>
        <taxon>Fungi</taxon>
        <taxon>Dikarya</taxon>
        <taxon>Basidiomycota</taxon>
        <taxon>Agaricomycotina</taxon>
        <taxon>Tremellomycetes</taxon>
        <taxon>Filobasidiales</taxon>
        <taxon>Filobasidiaceae</taxon>
        <taxon>Filobasidium</taxon>
    </lineage>
</organism>
<keyword evidence="1" id="KW-0812">Transmembrane</keyword>
<accession>A0A8K0NN21</accession>
<evidence type="ECO:0000313" key="3">
    <source>
        <dbReference type="Proteomes" id="UP000812966"/>
    </source>
</evidence>
<dbReference type="CDD" id="cd11296">
    <property type="entry name" value="O-FucT_like"/>
    <property type="match status" value="1"/>
</dbReference>
<dbReference type="Gene3D" id="3.40.50.11350">
    <property type="match status" value="1"/>
</dbReference>
<protein>
    <recommendedName>
        <fullName evidence="4">O-fucosyltransferase family protein</fullName>
    </recommendedName>
</protein>
<feature type="transmembrane region" description="Helical" evidence="1">
    <location>
        <begin position="44"/>
        <end position="62"/>
    </location>
</feature>
<keyword evidence="1" id="KW-1133">Transmembrane helix</keyword>
<evidence type="ECO:0000313" key="2">
    <source>
        <dbReference type="EMBL" id="KAG7528319.1"/>
    </source>
</evidence>
<sequence length="473" mass="53730">MASFNKEGSLQLDPASILPSTRRTASNLSNLLQLTLNRLRRNRWNILALPFVCLVFLWLVPLSPPLPPSYATEWGEERWLPQMAFEGNMESKEEGRFVNFAPIKEEGFNYQLQSLILQQHTAFLSNRSLAYHPYHVHDSIFPISPTHWPLKSSRIPMTALIWSVSSGFEGMFDRRRGIPLKHFQTVCGVHEIQRVELHVDMAHAGDEGQAVEMMKNMARKLEDESLGRCVEVSVNPFDRGFFESHFPEALFPSLSTSPVVKQFSFSPRVFRIINRSLELLSPGTKPYDEEIEMVKKPRRAKPWKNLLALHLRKSTDSEYCSSLGERSAPFVGFNKLPKLPGNENVPPPNGMVSAARQGLYLAKCDPPILDIIARARRLRDNHPTLSSIYILSNGDYGFVAEARKWLESDGWDRVLTSADVAYKWEDREIVEAVDTEIARRSGVFVGNGFSALSSNVALLRNADGKHTDFTQYW</sequence>
<evidence type="ECO:0000256" key="1">
    <source>
        <dbReference type="SAM" id="Phobius"/>
    </source>
</evidence>
<evidence type="ECO:0008006" key="4">
    <source>
        <dbReference type="Google" id="ProtNLM"/>
    </source>
</evidence>
<comment type="caution">
    <text evidence="2">The sequence shown here is derived from an EMBL/GenBank/DDBJ whole genome shotgun (WGS) entry which is preliminary data.</text>
</comment>
<dbReference type="AlphaFoldDB" id="A0A8K0NN21"/>
<keyword evidence="1" id="KW-0472">Membrane</keyword>
<reference evidence="2" key="1">
    <citation type="submission" date="2020-04" db="EMBL/GenBank/DDBJ databases">
        <title>Analysis of mating type loci in Filobasidium floriforme.</title>
        <authorList>
            <person name="Nowrousian M."/>
        </authorList>
    </citation>
    <scope>NUCLEOTIDE SEQUENCE</scope>
    <source>
        <strain evidence="2">CBS 6242</strain>
    </source>
</reference>
<name>A0A8K0NN21_9TREE</name>
<keyword evidence="3" id="KW-1185">Reference proteome</keyword>
<proteinExistence type="predicted"/>